<name>A0ABW1EH08_9BACT</name>
<keyword evidence="3" id="KW-1185">Reference proteome</keyword>
<protein>
    <submittedName>
        <fullName evidence="2">Uncharacterized protein</fullName>
    </submittedName>
</protein>
<accession>A0ABW1EH08</accession>
<evidence type="ECO:0000313" key="2">
    <source>
        <dbReference type="EMBL" id="MFC5863576.1"/>
    </source>
</evidence>
<proteinExistence type="predicted"/>
<feature type="region of interest" description="Disordered" evidence="1">
    <location>
        <begin position="1"/>
        <end position="29"/>
    </location>
</feature>
<sequence length="122" mass="13343">MASDGKPLPSQTGPSIHESASFRSYDPGQTDYRPHFTRFLSSSPTGSDRCAVTVVGQMNKEMVRKGVPMSKEHYDAATDSLSRGDKLCGFLQAENSHVLKSNGTGFVYNAGKGFHFVLSYFK</sequence>
<organism evidence="2 3">
    <name type="scientific">Acidicapsa dinghuensis</name>
    <dbReference type="NCBI Taxonomy" id="2218256"/>
    <lineage>
        <taxon>Bacteria</taxon>
        <taxon>Pseudomonadati</taxon>
        <taxon>Acidobacteriota</taxon>
        <taxon>Terriglobia</taxon>
        <taxon>Terriglobales</taxon>
        <taxon>Acidobacteriaceae</taxon>
        <taxon>Acidicapsa</taxon>
    </lineage>
</organism>
<evidence type="ECO:0000313" key="3">
    <source>
        <dbReference type="Proteomes" id="UP001596091"/>
    </source>
</evidence>
<dbReference type="RefSeq" id="WP_263340194.1">
    <property type="nucleotide sequence ID" value="NZ_JAGSYH010000005.1"/>
</dbReference>
<reference evidence="3" key="1">
    <citation type="journal article" date="2019" name="Int. J. Syst. Evol. Microbiol.">
        <title>The Global Catalogue of Microorganisms (GCM) 10K type strain sequencing project: providing services to taxonomists for standard genome sequencing and annotation.</title>
        <authorList>
            <consortium name="The Broad Institute Genomics Platform"/>
            <consortium name="The Broad Institute Genome Sequencing Center for Infectious Disease"/>
            <person name="Wu L."/>
            <person name="Ma J."/>
        </authorList>
    </citation>
    <scope>NUCLEOTIDE SEQUENCE [LARGE SCALE GENOMIC DNA]</scope>
    <source>
        <strain evidence="3">JCM 4087</strain>
    </source>
</reference>
<gene>
    <name evidence="2" type="ORF">ACFPT7_14815</name>
</gene>
<comment type="caution">
    <text evidence="2">The sequence shown here is derived from an EMBL/GenBank/DDBJ whole genome shotgun (WGS) entry which is preliminary data.</text>
</comment>
<dbReference type="Proteomes" id="UP001596091">
    <property type="component" value="Unassembled WGS sequence"/>
</dbReference>
<dbReference type="EMBL" id="JBHSPH010000005">
    <property type="protein sequence ID" value="MFC5863576.1"/>
    <property type="molecule type" value="Genomic_DNA"/>
</dbReference>
<evidence type="ECO:0000256" key="1">
    <source>
        <dbReference type="SAM" id="MobiDB-lite"/>
    </source>
</evidence>